<proteinExistence type="predicted"/>
<dbReference type="Proteomes" id="UP001057877">
    <property type="component" value="Chromosome"/>
</dbReference>
<dbReference type="EMBL" id="CP091430">
    <property type="protein sequence ID" value="UVI32635.1"/>
    <property type="molecule type" value="Genomic_DNA"/>
</dbReference>
<feature type="transmembrane region" description="Helical" evidence="1">
    <location>
        <begin position="20"/>
        <end position="40"/>
    </location>
</feature>
<feature type="transmembrane region" description="Helical" evidence="1">
    <location>
        <begin position="52"/>
        <end position="72"/>
    </location>
</feature>
<dbReference type="InterPro" id="IPR025291">
    <property type="entry name" value="DUF4153"/>
</dbReference>
<dbReference type="Pfam" id="PF13687">
    <property type="entry name" value="DUF4153"/>
    <property type="match status" value="1"/>
</dbReference>
<feature type="transmembrane region" description="Helical" evidence="1">
    <location>
        <begin position="154"/>
        <end position="179"/>
    </location>
</feature>
<keyword evidence="1" id="KW-0472">Membrane</keyword>
<evidence type="ECO:0000313" key="3">
    <source>
        <dbReference type="Proteomes" id="UP001057877"/>
    </source>
</evidence>
<gene>
    <name evidence="2" type="ORF">L1F29_12765</name>
</gene>
<evidence type="ECO:0000313" key="2">
    <source>
        <dbReference type="EMBL" id="UVI32635.1"/>
    </source>
</evidence>
<feature type="transmembrane region" description="Helical" evidence="1">
    <location>
        <begin position="199"/>
        <end position="220"/>
    </location>
</feature>
<protein>
    <submittedName>
        <fullName evidence="2">DUF4173 domain-containing protein</fullName>
    </submittedName>
</protein>
<feature type="transmembrane region" description="Helical" evidence="1">
    <location>
        <begin position="256"/>
        <end position="281"/>
    </location>
</feature>
<feature type="transmembrane region" description="Helical" evidence="1">
    <location>
        <begin position="336"/>
        <end position="358"/>
    </location>
</feature>
<keyword evidence="1" id="KW-1133">Transmembrane helix</keyword>
<keyword evidence="1" id="KW-0812">Transmembrane</keyword>
<evidence type="ECO:0000256" key="1">
    <source>
        <dbReference type="SAM" id="Phobius"/>
    </source>
</evidence>
<accession>A0ABY5SIY4</accession>
<keyword evidence="3" id="KW-1185">Reference proteome</keyword>
<organism evidence="2 3">
    <name type="scientific">Paenibacillus spongiae</name>
    <dbReference type="NCBI Taxonomy" id="2909671"/>
    <lineage>
        <taxon>Bacteria</taxon>
        <taxon>Bacillati</taxon>
        <taxon>Bacillota</taxon>
        <taxon>Bacilli</taxon>
        <taxon>Bacillales</taxon>
        <taxon>Paenibacillaceae</taxon>
        <taxon>Paenibacillus</taxon>
    </lineage>
</organism>
<feature type="transmembrane region" description="Helical" evidence="1">
    <location>
        <begin position="370"/>
        <end position="388"/>
    </location>
</feature>
<feature type="transmembrane region" description="Helical" evidence="1">
    <location>
        <begin position="78"/>
        <end position="98"/>
    </location>
</feature>
<dbReference type="RefSeq" id="WP_258388684.1">
    <property type="nucleotide sequence ID" value="NZ_CP091430.1"/>
</dbReference>
<sequence length="492" mass="54032">MWILALLLGLAGQYLFVGNAAGISVVIFVLGFYGLFFYAVQGRMGGFDKWEGQSVSGWLLLIPIGLLAMTYALYANRFFHLLNGMAITIMIAAQTIMLTRSSAHPWYKAEFFPDLIHRCIVKPFSHLSVPFGIVSNLVLPSGSAGPASGNLRKVALGFVLAAPILVVVISLLASADQIFLSWLTEIPGLFQGLSVGEGFIRIITGGGIALYSFCYIWGLLFPRRTNTANGAAAANGASLFDGGEAERKPQTQMDPITACTLLISVNVVYFLFALIQFSYLFGAANGLLPDGAAYAEYARRGFTELALVALINLLLLLSGLHFVRREGVWMERIRKVSLSLLVGCTVVMLVSAYSRLSLYEDAYGYTQTRLLVHGFMLVVGILTVTAFIRIWQERLSLSKAYICCAIIAYLIMNYVNLDARIAANNIARYERTGMIDMAYLGTLSADAAPALLKLQAEHPEMESISVAIDQIKERSRLNDKWPAWNLSKQRLK</sequence>
<reference evidence="2" key="1">
    <citation type="submission" date="2022-01" db="EMBL/GenBank/DDBJ databases">
        <title>Paenibacillus spongiae sp. nov., isolated from marine sponge.</title>
        <authorList>
            <person name="Li Z."/>
            <person name="Zhang M."/>
        </authorList>
    </citation>
    <scope>NUCLEOTIDE SEQUENCE</scope>
    <source>
        <strain evidence="2">PHS-Z3</strain>
    </source>
</reference>
<feature type="transmembrane region" description="Helical" evidence="1">
    <location>
        <begin position="301"/>
        <end position="324"/>
    </location>
</feature>
<name>A0ABY5SIY4_9BACL</name>